<keyword evidence="2" id="KW-1185">Reference proteome</keyword>
<organism evidence="1 2">
    <name type="scientific">Acrocarpospora macrocephala</name>
    <dbReference type="NCBI Taxonomy" id="150177"/>
    <lineage>
        <taxon>Bacteria</taxon>
        <taxon>Bacillati</taxon>
        <taxon>Actinomycetota</taxon>
        <taxon>Actinomycetes</taxon>
        <taxon>Streptosporangiales</taxon>
        <taxon>Streptosporangiaceae</taxon>
        <taxon>Acrocarpospora</taxon>
    </lineage>
</organism>
<proteinExistence type="predicted"/>
<protein>
    <submittedName>
        <fullName evidence="1">Uncharacterized protein</fullName>
    </submittedName>
</protein>
<dbReference type="RefSeq" id="WP_155353661.1">
    <property type="nucleotide sequence ID" value="NZ_BAAAHL010000012.1"/>
</dbReference>
<accession>A0A5M3WGF0</accession>
<gene>
    <name evidence="1" type="ORF">Amac_016090</name>
</gene>
<evidence type="ECO:0000313" key="1">
    <source>
        <dbReference type="EMBL" id="GES08014.1"/>
    </source>
</evidence>
<name>A0A5M3WGF0_9ACTN</name>
<reference evidence="1 2" key="1">
    <citation type="submission" date="2019-10" db="EMBL/GenBank/DDBJ databases">
        <title>Whole genome shotgun sequence of Acrocarpospora macrocephala NBRC 16266.</title>
        <authorList>
            <person name="Ichikawa N."/>
            <person name="Kimura A."/>
            <person name="Kitahashi Y."/>
            <person name="Komaki H."/>
            <person name="Oguchi A."/>
        </authorList>
    </citation>
    <scope>NUCLEOTIDE SEQUENCE [LARGE SCALE GENOMIC DNA]</scope>
    <source>
        <strain evidence="1 2">NBRC 16266</strain>
    </source>
</reference>
<comment type="caution">
    <text evidence="1">The sequence shown here is derived from an EMBL/GenBank/DDBJ whole genome shotgun (WGS) entry which is preliminary data.</text>
</comment>
<sequence length="235" mass="25646">MAHVQLPELPEHTLSFVVDGRVRAPSGPEAAEEEEPEDEALELAGRVVLGGPVAFPMTAERYPDVAAYIEQEAAHHRYHEVHLSVTFVEKQDGPPLHSVTLRVNLAAKAPADQPIAWSMAPARIDDPSQRDVQFEIKPQLKVAGIEASIGTLGGNLPGSRTPFLRATRELRSDPRWELKRTKNLPLDGTQRVVLVVRADAAAAATMAVEVTAATRSSILRRYRALPTPLRLAADL</sequence>
<dbReference type="AlphaFoldDB" id="A0A5M3WGF0"/>
<dbReference type="EMBL" id="BLAE01000008">
    <property type="protein sequence ID" value="GES08014.1"/>
    <property type="molecule type" value="Genomic_DNA"/>
</dbReference>
<dbReference type="Proteomes" id="UP000331127">
    <property type="component" value="Unassembled WGS sequence"/>
</dbReference>
<evidence type="ECO:0000313" key="2">
    <source>
        <dbReference type="Proteomes" id="UP000331127"/>
    </source>
</evidence>
<dbReference type="OrthoDB" id="4216762at2"/>